<evidence type="ECO:0000256" key="4">
    <source>
        <dbReference type="ARBA" id="ARBA00022618"/>
    </source>
</evidence>
<keyword evidence="8" id="KW-0131">Cell cycle</keyword>
<feature type="domain" description="CobQ/CobB/MinD/ParA nucleotide binding" evidence="12">
    <location>
        <begin position="5"/>
        <end position="216"/>
    </location>
</feature>
<dbReference type="GO" id="GO:0005829">
    <property type="term" value="C:cytosol"/>
    <property type="evidence" value="ECO:0007669"/>
    <property type="project" value="TreeGrafter"/>
</dbReference>
<sequence>MGRSIVVTAGKGGVGKTTVTANLGASLAKLGKSVVVIDMDIGLRNLDVVMGLENRVVYNIMDIIEERCKINQALVRDKHLENLFLLPASQIHSKEDINVDKIVDIVSTLEGSFDYILLDSPAGIEKGFESSIAPAKEALIVATPDVSSVRDADRVVGIIESKGIFSISLIVNRYDPVLVSKKKMLDFDSIIDFLGIDAIGVVPEDKNIIETTNRGEILVNYLPGSPAAKEFGFIARRIEGESIPIKIEEQKGFFGNIFRRGS</sequence>
<dbReference type="Proteomes" id="UP000236910">
    <property type="component" value="Unassembled WGS sequence"/>
</dbReference>
<dbReference type="InterPro" id="IPR025501">
    <property type="entry name" value="MinD_FleN"/>
</dbReference>
<accession>A0A2J6X5W6</accession>
<evidence type="ECO:0000313" key="13">
    <source>
        <dbReference type="EMBL" id="PMP82038.1"/>
    </source>
</evidence>
<organism evidence="13 14">
    <name type="scientific">Caldisericum exile</name>
    <dbReference type="NCBI Taxonomy" id="693075"/>
    <lineage>
        <taxon>Bacteria</taxon>
        <taxon>Pseudomonadati</taxon>
        <taxon>Caldisericota/Cryosericota group</taxon>
        <taxon>Caldisericota</taxon>
        <taxon>Caldisericia</taxon>
        <taxon>Caldisericales</taxon>
        <taxon>Caldisericaceae</taxon>
        <taxon>Caldisericum</taxon>
    </lineage>
</organism>
<comment type="caution">
    <text evidence="13">The sequence shown here is derived from an EMBL/GenBank/DDBJ whole genome shotgun (WGS) entry which is preliminary data.</text>
</comment>
<keyword evidence="5 11" id="KW-0547">Nucleotide-binding</keyword>
<dbReference type="GO" id="GO:0016887">
    <property type="term" value="F:ATP hydrolysis activity"/>
    <property type="evidence" value="ECO:0007669"/>
    <property type="project" value="InterPro"/>
</dbReference>
<evidence type="ECO:0000256" key="2">
    <source>
        <dbReference type="ARBA" id="ARBA00011626"/>
    </source>
</evidence>
<dbReference type="GO" id="GO:0009898">
    <property type="term" value="C:cytoplasmic side of plasma membrane"/>
    <property type="evidence" value="ECO:0007669"/>
    <property type="project" value="TreeGrafter"/>
</dbReference>
<dbReference type="PANTHER" id="PTHR43384:SF6">
    <property type="entry name" value="SEPTUM SITE-DETERMINING PROTEIN MIND HOMOLOG, CHLOROPLASTIC"/>
    <property type="match status" value="1"/>
</dbReference>
<dbReference type="InterPro" id="IPR002586">
    <property type="entry name" value="CobQ/CobB/MinD/ParA_Nub-bd_dom"/>
</dbReference>
<comment type="function">
    <text evidence="9">ATPase required for the correct placement of the division site. Cell division inhibitors MinC and MinD act in concert to form an inhibitor capable of blocking formation of the polar Z ring septums. Rapidly oscillates between the poles of the cell to destabilize FtsZ filaments that have formed before they mature into polar Z rings.</text>
</comment>
<keyword evidence="4" id="KW-0132">Cell division</keyword>
<evidence type="ECO:0000256" key="1">
    <source>
        <dbReference type="ARBA" id="ARBA00010257"/>
    </source>
</evidence>
<dbReference type="AlphaFoldDB" id="A0A2J6X5W6"/>
<dbReference type="Gene3D" id="3.40.50.300">
    <property type="entry name" value="P-loop containing nucleotide triphosphate hydrolases"/>
    <property type="match status" value="1"/>
</dbReference>
<comment type="subunit">
    <text evidence="2">Interacts with MinC and FtsZ.</text>
</comment>
<evidence type="ECO:0000256" key="7">
    <source>
        <dbReference type="ARBA" id="ARBA00023210"/>
    </source>
</evidence>
<feature type="binding site" evidence="11">
    <location>
        <begin position="11"/>
        <end position="18"/>
    </location>
    <ligand>
        <name>ATP</name>
        <dbReference type="ChEBI" id="CHEBI:30616"/>
    </ligand>
</feature>
<dbReference type="PANTHER" id="PTHR43384">
    <property type="entry name" value="SEPTUM SITE-DETERMINING PROTEIN MIND HOMOLOG, CHLOROPLASTIC-RELATED"/>
    <property type="match status" value="1"/>
</dbReference>
<evidence type="ECO:0000256" key="5">
    <source>
        <dbReference type="ARBA" id="ARBA00022741"/>
    </source>
</evidence>
<evidence type="ECO:0000256" key="3">
    <source>
        <dbReference type="ARBA" id="ARBA00016887"/>
    </source>
</evidence>
<evidence type="ECO:0000256" key="10">
    <source>
        <dbReference type="ARBA" id="ARBA00032845"/>
    </source>
</evidence>
<evidence type="ECO:0000256" key="11">
    <source>
        <dbReference type="PIRSR" id="PIRSR003092-1"/>
    </source>
</evidence>
<dbReference type="NCBIfam" id="TIGR01968">
    <property type="entry name" value="minD_bact"/>
    <property type="match status" value="1"/>
</dbReference>
<dbReference type="PIRSF" id="PIRSF003092">
    <property type="entry name" value="MinD"/>
    <property type="match status" value="1"/>
</dbReference>
<comment type="similarity">
    <text evidence="1">Belongs to the ParA family. MinD subfamily.</text>
</comment>
<name>A0A2J6X5W6_9BACT</name>
<gene>
    <name evidence="13" type="primary">minD</name>
    <name evidence="13" type="ORF">C0175_04375</name>
</gene>
<dbReference type="Pfam" id="PF01656">
    <property type="entry name" value="CbiA"/>
    <property type="match status" value="1"/>
</dbReference>
<keyword evidence="6 11" id="KW-0067">ATP-binding</keyword>
<dbReference type="InterPro" id="IPR050625">
    <property type="entry name" value="ParA/MinD_ATPase"/>
</dbReference>
<dbReference type="CDD" id="cd02036">
    <property type="entry name" value="MinD"/>
    <property type="match status" value="1"/>
</dbReference>
<dbReference type="GO" id="GO:0000917">
    <property type="term" value="P:division septum assembly"/>
    <property type="evidence" value="ECO:0007669"/>
    <property type="project" value="UniProtKB-KW"/>
</dbReference>
<protein>
    <recommendedName>
        <fullName evidence="3">Septum site-determining protein MinD</fullName>
    </recommendedName>
    <alternativeName>
        <fullName evidence="10">Cell division inhibitor MinD</fullName>
    </alternativeName>
</protein>
<dbReference type="GO" id="GO:0051782">
    <property type="term" value="P:negative regulation of cell division"/>
    <property type="evidence" value="ECO:0007669"/>
    <property type="project" value="TreeGrafter"/>
</dbReference>
<dbReference type="InterPro" id="IPR010223">
    <property type="entry name" value="MinD"/>
</dbReference>
<evidence type="ECO:0000256" key="6">
    <source>
        <dbReference type="ARBA" id="ARBA00022840"/>
    </source>
</evidence>
<reference evidence="13 14" key="1">
    <citation type="submission" date="2018-01" db="EMBL/GenBank/DDBJ databases">
        <title>Metagenomic assembled genomes from two thermal pools in the Uzon Caldera, Kamchatka, Russia.</title>
        <authorList>
            <person name="Wilkins L."/>
            <person name="Ettinger C."/>
        </authorList>
    </citation>
    <scope>NUCLEOTIDE SEQUENCE [LARGE SCALE GENOMIC DNA]</scope>
    <source>
        <strain evidence="13">ARK-10</strain>
    </source>
</reference>
<evidence type="ECO:0000259" key="12">
    <source>
        <dbReference type="Pfam" id="PF01656"/>
    </source>
</evidence>
<dbReference type="EMBL" id="PNIX01000259">
    <property type="protein sequence ID" value="PMP82038.1"/>
    <property type="molecule type" value="Genomic_DNA"/>
</dbReference>
<proteinExistence type="inferred from homology"/>
<dbReference type="SUPFAM" id="SSF52540">
    <property type="entry name" value="P-loop containing nucleoside triphosphate hydrolases"/>
    <property type="match status" value="1"/>
</dbReference>
<keyword evidence="7" id="KW-0717">Septation</keyword>
<evidence type="ECO:0000256" key="8">
    <source>
        <dbReference type="ARBA" id="ARBA00023306"/>
    </source>
</evidence>
<dbReference type="GO" id="GO:0005524">
    <property type="term" value="F:ATP binding"/>
    <property type="evidence" value="ECO:0007669"/>
    <property type="project" value="UniProtKB-KW"/>
</dbReference>
<evidence type="ECO:0000256" key="9">
    <source>
        <dbReference type="ARBA" id="ARBA00025436"/>
    </source>
</evidence>
<dbReference type="InterPro" id="IPR027417">
    <property type="entry name" value="P-loop_NTPase"/>
</dbReference>
<evidence type="ECO:0000313" key="14">
    <source>
        <dbReference type="Proteomes" id="UP000236910"/>
    </source>
</evidence>